<sequence length="159" mass="16101">MLIIGITACIFGIGLFCWLIFTLTVYALPFFVGLTSGMAAFHAGLGAPGSLLVGLVTGILTLGGGRLAFAWVKSVPLRAAIAAVFAIPAGIAGYHAVLGLSEIGIASLAWREAFAWIGAVVIGCTAWGRMTGLGPIPARPGGAAAGKSHPVLTAATRRN</sequence>
<evidence type="ECO:0000256" key="1">
    <source>
        <dbReference type="SAM" id="Phobius"/>
    </source>
</evidence>
<feature type="transmembrane region" description="Helical" evidence="1">
    <location>
        <begin position="51"/>
        <end position="72"/>
    </location>
</feature>
<feature type="transmembrane region" description="Helical" evidence="1">
    <location>
        <begin position="113"/>
        <end position="130"/>
    </location>
</feature>
<reference evidence="3" key="1">
    <citation type="submission" date="2023-08" db="EMBL/GenBank/DDBJ databases">
        <title>Rhodospirillaceae gen. nov., a novel taxon isolated from the Yangtze River Yuezi River estuary sludge.</title>
        <authorList>
            <person name="Ruan L."/>
        </authorList>
    </citation>
    <scope>NUCLEOTIDE SEQUENCE [LARGE SCALE GENOMIC DNA]</scope>
    <source>
        <strain evidence="3">R-7</strain>
    </source>
</reference>
<keyword evidence="1" id="KW-0472">Membrane</keyword>
<feature type="transmembrane region" description="Helical" evidence="1">
    <location>
        <begin position="7"/>
        <end position="31"/>
    </location>
</feature>
<keyword evidence="1" id="KW-0812">Transmembrane</keyword>
<gene>
    <name evidence="2" type="ORF">Q8A70_22795</name>
</gene>
<proteinExistence type="predicted"/>
<feature type="transmembrane region" description="Helical" evidence="1">
    <location>
        <begin position="79"/>
        <end position="101"/>
    </location>
</feature>
<evidence type="ECO:0000313" key="2">
    <source>
        <dbReference type="EMBL" id="MDQ7250535.1"/>
    </source>
</evidence>
<dbReference type="EMBL" id="JAUYVI010000007">
    <property type="protein sequence ID" value="MDQ7250535.1"/>
    <property type="molecule type" value="Genomic_DNA"/>
</dbReference>
<evidence type="ECO:0008006" key="4">
    <source>
        <dbReference type="Google" id="ProtNLM"/>
    </source>
</evidence>
<protein>
    <recommendedName>
        <fullName evidence="4">DUF4175 domain-containing protein</fullName>
    </recommendedName>
</protein>
<keyword evidence="3" id="KW-1185">Reference proteome</keyword>
<accession>A0ABU0YS38</accession>
<dbReference type="RefSeq" id="WP_379959934.1">
    <property type="nucleotide sequence ID" value="NZ_JAUYVI010000007.1"/>
</dbReference>
<keyword evidence="1" id="KW-1133">Transmembrane helix</keyword>
<dbReference type="Proteomes" id="UP001230156">
    <property type="component" value="Unassembled WGS sequence"/>
</dbReference>
<evidence type="ECO:0000313" key="3">
    <source>
        <dbReference type="Proteomes" id="UP001230156"/>
    </source>
</evidence>
<comment type="caution">
    <text evidence="2">The sequence shown here is derived from an EMBL/GenBank/DDBJ whole genome shotgun (WGS) entry which is preliminary data.</text>
</comment>
<name>A0ABU0YS38_9PROT</name>
<organism evidence="2 3">
    <name type="scientific">Dongia sedimenti</name>
    <dbReference type="NCBI Taxonomy" id="3064282"/>
    <lineage>
        <taxon>Bacteria</taxon>
        <taxon>Pseudomonadati</taxon>
        <taxon>Pseudomonadota</taxon>
        <taxon>Alphaproteobacteria</taxon>
        <taxon>Rhodospirillales</taxon>
        <taxon>Dongiaceae</taxon>
        <taxon>Dongia</taxon>
    </lineage>
</organism>